<dbReference type="GO" id="GO:0043565">
    <property type="term" value="F:sequence-specific DNA binding"/>
    <property type="evidence" value="ECO:0007669"/>
    <property type="project" value="InterPro"/>
</dbReference>
<proteinExistence type="predicted"/>
<sequence>MSSLAQRLPVLPDLPVFPQHMVSCFGTLAVADSSGQIYFLDHQKWHKLMQVERLMEMKEVKGELLILSADSLWCSSGDFSFQSSALPPFNAQEVFAMGPQQRLLFGEENIAYLDSSSVRLESAPFPIRKVLQWSTKEYLVQVQTGEIYKLSWEQEALSWHPFAEPFQAYELIGLTPEGVWLQKESKLKVVSFSDGNLQASFFMEKMVEAIFSDAGIGIMTKTQDGDLYLLKEAVFEPMPAKGKWMLVEKGWGVVVDHLNVEIQFVAAEQSPESLQDVAPWELKEGKVYCSDQPVDLFQWQRDTILSFTDLEHRNGAYLLYQHEEMFLLDTLHRIIFPIHDLSQLNVRFSHQQYVEEAKAGAGFDLKLGVRTLMPEAWAFIAWRKDASMNWQIVNSKQALLTSEESFVQMEAIEWKSSIGPAKWSAAQSVQLPWRFPWGRIVLFFGVLVLFLLIGGGLALNRITKRMALRIAVEEKDEVPDYLLAHEDAFLNRVDEVILDRLAQTDLNQSHLVKTLQMDRHAFHNMIREKTGLNPNDYIRKRKLQEATKFLLQTNMSFSDIAKKLGYGRVELFHSNFKFYFGLSPEEFLKRYRHHKF</sequence>
<protein>
    <recommendedName>
        <fullName evidence="5">HTH araC/xylS-type domain-containing protein</fullName>
    </recommendedName>
</protein>
<dbReference type="Proteomes" id="UP001310022">
    <property type="component" value="Unassembled WGS sequence"/>
</dbReference>
<dbReference type="SUPFAM" id="SSF46689">
    <property type="entry name" value="Homeodomain-like"/>
    <property type="match status" value="1"/>
</dbReference>
<dbReference type="GO" id="GO:0003700">
    <property type="term" value="F:DNA-binding transcription factor activity"/>
    <property type="evidence" value="ECO:0007669"/>
    <property type="project" value="InterPro"/>
</dbReference>
<feature type="domain" description="HTH araC/xylS-type" evidence="5">
    <location>
        <begin position="491"/>
        <end position="590"/>
    </location>
</feature>
<dbReference type="PANTHER" id="PTHR43280:SF2">
    <property type="entry name" value="HTH-TYPE TRANSCRIPTIONAL REGULATOR EXSA"/>
    <property type="match status" value="1"/>
</dbReference>
<keyword evidence="4" id="KW-0812">Transmembrane</keyword>
<feature type="transmembrane region" description="Helical" evidence="4">
    <location>
        <begin position="437"/>
        <end position="459"/>
    </location>
</feature>
<keyword evidence="1" id="KW-0805">Transcription regulation</keyword>
<dbReference type="PROSITE" id="PS01124">
    <property type="entry name" value="HTH_ARAC_FAMILY_2"/>
    <property type="match status" value="1"/>
</dbReference>
<name>A0AAN4W185_9BACT</name>
<dbReference type="Pfam" id="PF12833">
    <property type="entry name" value="HTH_18"/>
    <property type="match status" value="1"/>
</dbReference>
<evidence type="ECO:0000256" key="2">
    <source>
        <dbReference type="ARBA" id="ARBA00023125"/>
    </source>
</evidence>
<evidence type="ECO:0000256" key="3">
    <source>
        <dbReference type="ARBA" id="ARBA00023163"/>
    </source>
</evidence>
<gene>
    <name evidence="6" type="ORF">PEDI_34180</name>
</gene>
<dbReference type="InterPro" id="IPR009057">
    <property type="entry name" value="Homeodomain-like_sf"/>
</dbReference>
<evidence type="ECO:0000313" key="7">
    <source>
        <dbReference type="Proteomes" id="UP001310022"/>
    </source>
</evidence>
<dbReference type="SMART" id="SM00342">
    <property type="entry name" value="HTH_ARAC"/>
    <property type="match status" value="1"/>
</dbReference>
<comment type="caution">
    <text evidence="6">The sequence shown here is derived from an EMBL/GenBank/DDBJ whole genome shotgun (WGS) entry which is preliminary data.</text>
</comment>
<accession>A0AAN4W185</accession>
<evidence type="ECO:0000256" key="1">
    <source>
        <dbReference type="ARBA" id="ARBA00023015"/>
    </source>
</evidence>
<evidence type="ECO:0000256" key="4">
    <source>
        <dbReference type="SAM" id="Phobius"/>
    </source>
</evidence>
<keyword evidence="2" id="KW-0238">DNA-binding</keyword>
<keyword evidence="4" id="KW-0472">Membrane</keyword>
<keyword evidence="7" id="KW-1185">Reference proteome</keyword>
<dbReference type="PANTHER" id="PTHR43280">
    <property type="entry name" value="ARAC-FAMILY TRANSCRIPTIONAL REGULATOR"/>
    <property type="match status" value="1"/>
</dbReference>
<dbReference type="EMBL" id="BQKE01000002">
    <property type="protein sequence ID" value="GJM62866.1"/>
    <property type="molecule type" value="Genomic_DNA"/>
</dbReference>
<dbReference type="Gene3D" id="1.10.10.60">
    <property type="entry name" value="Homeodomain-like"/>
    <property type="match status" value="1"/>
</dbReference>
<evidence type="ECO:0000259" key="5">
    <source>
        <dbReference type="PROSITE" id="PS01124"/>
    </source>
</evidence>
<dbReference type="InterPro" id="IPR018060">
    <property type="entry name" value="HTH_AraC"/>
</dbReference>
<organism evidence="6 7">
    <name type="scientific">Persicobacter diffluens</name>
    <dbReference type="NCBI Taxonomy" id="981"/>
    <lineage>
        <taxon>Bacteria</taxon>
        <taxon>Pseudomonadati</taxon>
        <taxon>Bacteroidota</taxon>
        <taxon>Cytophagia</taxon>
        <taxon>Cytophagales</taxon>
        <taxon>Persicobacteraceae</taxon>
        <taxon>Persicobacter</taxon>
    </lineage>
</organism>
<keyword evidence="3" id="KW-0804">Transcription</keyword>
<evidence type="ECO:0000313" key="6">
    <source>
        <dbReference type="EMBL" id="GJM62866.1"/>
    </source>
</evidence>
<keyword evidence="4" id="KW-1133">Transmembrane helix</keyword>
<dbReference type="AlphaFoldDB" id="A0AAN4W185"/>
<reference evidence="6 7" key="1">
    <citation type="submission" date="2021-12" db="EMBL/GenBank/DDBJ databases">
        <title>Genome sequencing of bacteria with rrn-lacking chromosome and rrn-plasmid.</title>
        <authorList>
            <person name="Anda M."/>
            <person name="Iwasaki W."/>
        </authorList>
    </citation>
    <scope>NUCLEOTIDE SEQUENCE [LARGE SCALE GENOMIC DNA]</scope>
    <source>
        <strain evidence="6 7">NBRC 15940</strain>
    </source>
</reference>